<dbReference type="AlphaFoldDB" id="A0A8S1RDX4"/>
<sequence length="334" mass="39513">MRKFEREIYKLYPKKTTTYIVLLLIQILRRLFVYEIRHKKLSELEDLKVEYSWVLENNKCQFFTGCTAYTKSSYDECYKISKTYISDSSQCIDIRECSEYITVNNLIFIENHVNEINNKILVRISPPVLIFQQIFINLMNIVTISCLIVIKNQCINVFYKTNNLKEFRMRMINELNYQKIVQTIHLKINANQQHLENIVNVQMEFVKKNYVNNQCLIVQQIKKEDQDQDRFGCQKNEGCNAIKKKEVKQIRILKVYNVDGIVDALKKTCENVSKQITTHQECEYCLFNCTTNNGIEKTYENAPNIIKKDGGSNKNDSFSKATIEIALYQRYLWN</sequence>
<proteinExistence type="predicted"/>
<protein>
    <recommendedName>
        <fullName evidence="4">Transmembrane protein</fullName>
    </recommendedName>
</protein>
<reference evidence="2" key="1">
    <citation type="submission" date="2021-01" db="EMBL/GenBank/DDBJ databases">
        <authorList>
            <consortium name="Genoscope - CEA"/>
            <person name="William W."/>
        </authorList>
    </citation>
    <scope>NUCLEOTIDE SEQUENCE</scope>
</reference>
<name>A0A8S1RDX4_9CILI</name>
<gene>
    <name evidence="2" type="ORF">PSON_ATCC_30995.1.T1570014</name>
</gene>
<evidence type="ECO:0000313" key="3">
    <source>
        <dbReference type="Proteomes" id="UP000692954"/>
    </source>
</evidence>
<comment type="caution">
    <text evidence="2">The sequence shown here is derived from an EMBL/GenBank/DDBJ whole genome shotgun (WGS) entry which is preliminary data.</text>
</comment>
<evidence type="ECO:0000313" key="2">
    <source>
        <dbReference type="EMBL" id="CAD8125179.1"/>
    </source>
</evidence>
<organism evidence="2 3">
    <name type="scientific">Paramecium sonneborni</name>
    <dbReference type="NCBI Taxonomy" id="65129"/>
    <lineage>
        <taxon>Eukaryota</taxon>
        <taxon>Sar</taxon>
        <taxon>Alveolata</taxon>
        <taxon>Ciliophora</taxon>
        <taxon>Intramacronucleata</taxon>
        <taxon>Oligohymenophorea</taxon>
        <taxon>Peniculida</taxon>
        <taxon>Parameciidae</taxon>
        <taxon>Paramecium</taxon>
    </lineage>
</organism>
<feature type="transmembrane region" description="Helical" evidence="1">
    <location>
        <begin position="128"/>
        <end position="150"/>
    </location>
</feature>
<keyword evidence="3" id="KW-1185">Reference proteome</keyword>
<evidence type="ECO:0008006" key="4">
    <source>
        <dbReference type="Google" id="ProtNLM"/>
    </source>
</evidence>
<accession>A0A8S1RDX4</accession>
<evidence type="ECO:0000256" key="1">
    <source>
        <dbReference type="SAM" id="Phobius"/>
    </source>
</evidence>
<keyword evidence="1" id="KW-1133">Transmembrane helix</keyword>
<keyword evidence="1" id="KW-0472">Membrane</keyword>
<dbReference type="Proteomes" id="UP000692954">
    <property type="component" value="Unassembled WGS sequence"/>
</dbReference>
<dbReference type="EMBL" id="CAJJDN010000157">
    <property type="protein sequence ID" value="CAD8125179.1"/>
    <property type="molecule type" value="Genomic_DNA"/>
</dbReference>
<keyword evidence="1" id="KW-0812">Transmembrane</keyword>